<sequence>MEKGIEGIDRRPAISSLFLPSVKKVPRGDGFGQPMEWINGSRRGGFGCALDPAEWCSALGSMEVAEGLLTGLQEKSCQCLR</sequence>
<accession>A0AAN7XY11</accession>
<gene>
    <name evidence="1" type="ORF">PBY51_012848</name>
</gene>
<dbReference type="EMBL" id="JAUZQC010000004">
    <property type="protein sequence ID" value="KAK5872118.1"/>
    <property type="molecule type" value="Genomic_DNA"/>
</dbReference>
<proteinExistence type="predicted"/>
<reference evidence="1 2" key="2">
    <citation type="journal article" date="2023" name="Mol. Biol. Evol.">
        <title>Genomics of Secondarily Temperate Adaptation in the Only Non-Antarctic Icefish.</title>
        <authorList>
            <person name="Rivera-Colon A.G."/>
            <person name="Rayamajhi N."/>
            <person name="Minhas B.F."/>
            <person name="Madrigal G."/>
            <person name="Bilyk K.T."/>
            <person name="Yoon V."/>
            <person name="Hune M."/>
            <person name="Gregory S."/>
            <person name="Cheng C.H.C."/>
            <person name="Catchen J.M."/>
        </authorList>
    </citation>
    <scope>NUCLEOTIDE SEQUENCE [LARGE SCALE GENOMIC DNA]</scope>
    <source>
        <strain evidence="1">JMC-PN-2008</strain>
    </source>
</reference>
<comment type="caution">
    <text evidence="1">The sequence shown here is derived from an EMBL/GenBank/DDBJ whole genome shotgun (WGS) entry which is preliminary data.</text>
</comment>
<dbReference type="Proteomes" id="UP001346869">
    <property type="component" value="Unassembled WGS sequence"/>
</dbReference>
<protein>
    <submittedName>
        <fullName evidence="1">Uncharacterized protein</fullName>
    </submittedName>
</protein>
<evidence type="ECO:0000313" key="2">
    <source>
        <dbReference type="Proteomes" id="UP001346869"/>
    </source>
</evidence>
<name>A0AAN7XY11_ELEMC</name>
<evidence type="ECO:0000313" key="1">
    <source>
        <dbReference type="EMBL" id="KAK5872118.1"/>
    </source>
</evidence>
<reference evidence="1 2" key="1">
    <citation type="journal article" date="2023" name="Genes (Basel)">
        <title>Chromosome-Level Genome Assembly and Circadian Gene Repertoire of the Patagonia Blennie Eleginops maclovinus-The Closest Ancestral Proxy of Antarctic Cryonotothenioids.</title>
        <authorList>
            <person name="Cheng C.C."/>
            <person name="Rivera-Colon A.G."/>
            <person name="Minhas B.F."/>
            <person name="Wilson L."/>
            <person name="Rayamajhi N."/>
            <person name="Vargas-Chacoff L."/>
            <person name="Catchen J.M."/>
        </authorList>
    </citation>
    <scope>NUCLEOTIDE SEQUENCE [LARGE SCALE GENOMIC DNA]</scope>
    <source>
        <strain evidence="1">JMC-PN-2008</strain>
    </source>
</reference>
<keyword evidence="2" id="KW-1185">Reference proteome</keyword>
<organism evidence="1 2">
    <name type="scientific">Eleginops maclovinus</name>
    <name type="common">Patagonian blennie</name>
    <name type="synonym">Eleginus maclovinus</name>
    <dbReference type="NCBI Taxonomy" id="56733"/>
    <lineage>
        <taxon>Eukaryota</taxon>
        <taxon>Metazoa</taxon>
        <taxon>Chordata</taxon>
        <taxon>Craniata</taxon>
        <taxon>Vertebrata</taxon>
        <taxon>Euteleostomi</taxon>
        <taxon>Actinopterygii</taxon>
        <taxon>Neopterygii</taxon>
        <taxon>Teleostei</taxon>
        <taxon>Neoteleostei</taxon>
        <taxon>Acanthomorphata</taxon>
        <taxon>Eupercaria</taxon>
        <taxon>Perciformes</taxon>
        <taxon>Notothenioidei</taxon>
        <taxon>Eleginopidae</taxon>
        <taxon>Eleginops</taxon>
    </lineage>
</organism>
<dbReference type="AlphaFoldDB" id="A0AAN7XY11"/>